<feature type="compositionally biased region" description="Polar residues" evidence="9">
    <location>
        <begin position="608"/>
        <end position="620"/>
    </location>
</feature>
<dbReference type="InterPro" id="IPR057028">
    <property type="entry name" value="RHG29_45_N"/>
</dbReference>
<feature type="compositionally biased region" description="Low complexity" evidence="9">
    <location>
        <begin position="1363"/>
        <end position="1396"/>
    </location>
</feature>
<evidence type="ECO:0000259" key="11">
    <source>
        <dbReference type="PROSITE" id="PS50238"/>
    </source>
</evidence>
<dbReference type="PANTHER" id="PTHR15228:SF7">
    <property type="entry name" value="RHO GTPASE-ACTIVATING PROTEIN 29"/>
    <property type="match status" value="1"/>
</dbReference>
<dbReference type="Pfam" id="PF00130">
    <property type="entry name" value="C1_1"/>
    <property type="match status" value="1"/>
</dbReference>
<organism evidence="13 14">
    <name type="scientific">Merluccius polli</name>
    <name type="common">Benguela hake</name>
    <name type="synonym">Merluccius cadenati</name>
    <dbReference type="NCBI Taxonomy" id="89951"/>
    <lineage>
        <taxon>Eukaryota</taxon>
        <taxon>Metazoa</taxon>
        <taxon>Chordata</taxon>
        <taxon>Craniata</taxon>
        <taxon>Vertebrata</taxon>
        <taxon>Euteleostomi</taxon>
        <taxon>Actinopterygii</taxon>
        <taxon>Neopterygii</taxon>
        <taxon>Teleostei</taxon>
        <taxon>Neoteleostei</taxon>
        <taxon>Acanthomorphata</taxon>
        <taxon>Zeiogadaria</taxon>
        <taxon>Gadariae</taxon>
        <taxon>Gadiformes</taxon>
        <taxon>Gadoidei</taxon>
        <taxon>Merlucciidae</taxon>
        <taxon>Merluccius</taxon>
    </lineage>
</organism>
<feature type="domain" description="Rho-GAP" evidence="11">
    <location>
        <begin position="809"/>
        <end position="1025"/>
    </location>
</feature>
<evidence type="ECO:0000256" key="4">
    <source>
        <dbReference type="ARBA" id="ARBA00022833"/>
    </source>
</evidence>
<feature type="region of interest" description="Disordered" evidence="9">
    <location>
        <begin position="1363"/>
        <end position="1456"/>
    </location>
</feature>
<dbReference type="InterPro" id="IPR051025">
    <property type="entry name" value="RhoGAP"/>
</dbReference>
<keyword evidence="14" id="KW-1185">Reference proteome</keyword>
<dbReference type="GO" id="GO:0005096">
    <property type="term" value="F:GTPase activator activity"/>
    <property type="evidence" value="ECO:0007669"/>
    <property type="project" value="UniProtKB-KW"/>
</dbReference>
<evidence type="ECO:0000256" key="2">
    <source>
        <dbReference type="ARBA" id="ARBA00022723"/>
    </source>
</evidence>
<dbReference type="SUPFAM" id="SSF48350">
    <property type="entry name" value="GTPase activation domain, GAP"/>
    <property type="match status" value="1"/>
</dbReference>
<evidence type="ECO:0000256" key="8">
    <source>
        <dbReference type="PROSITE-ProRule" id="PRU01077"/>
    </source>
</evidence>
<evidence type="ECO:0000259" key="12">
    <source>
        <dbReference type="PROSITE" id="PS51741"/>
    </source>
</evidence>
<dbReference type="InterPro" id="IPR054713">
    <property type="entry name" value="GMIP/FCHO2-like_FCH"/>
</dbReference>
<sequence length="1456" mass="158202">MAGLVRVVLVVLVVLVLVVLYPGPLNFKPTTTTTRTSTTTTRGPGQRDLSKGLAGLEWPCPGETAAALPAGMLRKSSSGDGGGGRGDGGGDGGGGGAVKRTQGLPRHLSNPNTGSLSAGSTKTWDLGRGTKDHSPPLDGTGPETRVPAVDPDYVMQLVNDVRTFADVLLNLKKAFQSKDIEEGLLRHTVQERLGELLRVLKAVIGKHPTLNSVDILGAAGTVIARVKAVDLREVSPENKKAIFGEIYASIDTLAFTFGNVVSDFLMGDVDSGPGLGIPHTRRSRSFDNLSGDPGGYISEKKVALSREEEVDLTLQKNHSGVESALLYAKAWSKYIKDLLACMEKRLVMDIECAKSYGKMAESAKMLLSQQDYMPFSDIYVSTLKNDMEYSQMLVQTTMALQTNKFIQPLLARKNELDRLRKDVKEQWQREQKKMHEAEVSMRKAQALQAQRRIEYQKACLSTSRFQEEPQPQGPPGAGSKQLEKKKRLEEEALQKAEEAQEQCRSCLADAGARRMDLANAKSTVLTQIRELVFQCDLTLKAVTVNWFQMQHAQNVTLPTHFQALSESAKLYEPGERYAEFVRNLPKGRIHSDSVSSDRFLFNKRSVDSSHSSHGNLSQASGDVLSGDEVDSPLYSPPGKSNCGGDIQALRGPTQAWASGSQGSQSGMCSDSESAGGSSESRSMDSPTASPGDFKRRLPRTPSTGTMSSADDLDEREPPSPSDNGLAEMVTETASSPGPFRNAQMSKAAQSHKLRKLRAPSKCRECDSLVVFHGAECEECSLACHKKCLETLAIQCGHKKLQGRLHLFGIDFAQAAKNSPDGVPFIITKCTSEIESRALNIKGIYRVNGAKSRVEKLCQAFENGKELVELSDLSPHDISNVLKLYLRQLPEPLILYRHYNDFIGLAKECQRVLVDEAEAARAAAQSGEKRGPSVQLNRVIFKIRDLLRQLPPAHYKTLRFLIEHLHRVTEQAEENKMTASNLGIIFGPTLVKPRQTDAEVSLSSLVDYPYQALMVEQLVRHFNVVFDRTSPLSAADLHHQHQGGSQGSPRLTPQEKEQRLGRHSTSLMDVKESAKVYKRHSSVIPSAHILKEMEEVQPGTDTTQFSALDRLNGVQPSAAGPEVQRSTLVFGRPNLPHPSSSIVPKVQLRTQRTSRFASRPISMPLERLPVHMGGRSGQSATNANASTSSGAAERDFGTPDTIQETAEPEKPSSRVSTYYITPFIDTQAMQRTTWDRKYKHYDVTPRTAMIVANLPPASAVVQAAGLLDTTTAAAPPSAVPSGGGGGSISAVFSSNTYAGSARPTWPTKRTSSMDGGAPGVPITLRAPRTLQPPPETFYKPPVAVGNRARTLPDWTTATAVATTSSSSATSSSSSPPHATQSAVSGAAPACASPPSLSRLRSEDSGDGSTDSEVYPFDPLSPPPSSPDDLSPGEVKPFYQRLRPRRLQETEHREAHFV</sequence>
<dbReference type="SUPFAM" id="SSF103657">
    <property type="entry name" value="BAR/IMD domain-like"/>
    <property type="match status" value="1"/>
</dbReference>
<feature type="region of interest" description="Disordered" evidence="9">
    <location>
        <begin position="1168"/>
        <end position="1213"/>
    </location>
</feature>
<dbReference type="PROSITE" id="PS50081">
    <property type="entry name" value="ZF_DAG_PE_2"/>
    <property type="match status" value="1"/>
</dbReference>
<feature type="compositionally biased region" description="Low complexity" evidence="9">
    <location>
        <begin position="658"/>
        <end position="685"/>
    </location>
</feature>
<evidence type="ECO:0000313" key="13">
    <source>
        <dbReference type="EMBL" id="KAK0155137.1"/>
    </source>
</evidence>
<keyword evidence="3" id="KW-0863">Zinc-finger</keyword>
<evidence type="ECO:0000256" key="3">
    <source>
        <dbReference type="ARBA" id="ARBA00022771"/>
    </source>
</evidence>
<name>A0AA47PCZ4_MERPO</name>
<dbReference type="PROSITE" id="PS00479">
    <property type="entry name" value="ZF_DAG_PE_1"/>
    <property type="match status" value="1"/>
</dbReference>
<protein>
    <recommendedName>
        <fullName evidence="6">Rho GTPase-activating protein 29</fullName>
    </recommendedName>
    <alternativeName>
        <fullName evidence="7">Rho-type GTPase-activating protein 29</fullName>
    </alternativeName>
</protein>
<evidence type="ECO:0000256" key="9">
    <source>
        <dbReference type="SAM" id="MobiDB-lite"/>
    </source>
</evidence>
<evidence type="ECO:0000259" key="10">
    <source>
        <dbReference type="PROSITE" id="PS50081"/>
    </source>
</evidence>
<dbReference type="FunFam" id="1.10.555.10:FF:000016">
    <property type="entry name" value="Rho GTPase activating protein 29"/>
    <property type="match status" value="1"/>
</dbReference>
<feature type="compositionally biased region" description="Low complexity" evidence="9">
    <location>
        <begin position="1176"/>
        <end position="1190"/>
    </location>
</feature>
<dbReference type="PROSITE" id="PS50238">
    <property type="entry name" value="RHOGAP"/>
    <property type="match status" value="1"/>
</dbReference>
<feature type="compositionally biased region" description="Gly residues" evidence="9">
    <location>
        <begin position="79"/>
        <end position="97"/>
    </location>
</feature>
<dbReference type="CDD" id="cd20816">
    <property type="entry name" value="C1_GMIP-like"/>
    <property type="match status" value="1"/>
</dbReference>
<evidence type="ECO:0000313" key="14">
    <source>
        <dbReference type="Proteomes" id="UP001174136"/>
    </source>
</evidence>
<feature type="region of interest" description="Disordered" evidence="9">
    <location>
        <begin position="1324"/>
        <end position="1343"/>
    </location>
</feature>
<feature type="compositionally biased region" description="Polar residues" evidence="9">
    <location>
        <begin position="109"/>
        <end position="123"/>
    </location>
</feature>
<dbReference type="InterPro" id="IPR000198">
    <property type="entry name" value="RhoGAP_dom"/>
</dbReference>
<reference evidence="13" key="1">
    <citation type="journal article" date="2023" name="Front. Mar. Sci.">
        <title>A new Merluccius polli reference genome to investigate the effects of global change in West African waters.</title>
        <authorList>
            <person name="Mateo J.L."/>
            <person name="Blanco-Fernandez C."/>
            <person name="Garcia-Vazquez E."/>
            <person name="Machado-Schiaffino G."/>
        </authorList>
    </citation>
    <scope>NUCLEOTIDE SEQUENCE</scope>
    <source>
        <strain evidence="13">C29</strain>
        <tissue evidence="13">Fin</tissue>
    </source>
</reference>
<dbReference type="Pfam" id="PF24235">
    <property type="entry name" value="RHG29_45_N"/>
    <property type="match status" value="1"/>
</dbReference>
<dbReference type="PANTHER" id="PTHR15228">
    <property type="entry name" value="SPERMATHECAL PHYSIOLOGY VARIANT"/>
    <property type="match status" value="1"/>
</dbReference>
<dbReference type="Gene3D" id="1.20.1270.60">
    <property type="entry name" value="Arfaptin homology (AH) domain/BAR domain"/>
    <property type="match status" value="1"/>
</dbReference>
<dbReference type="GO" id="GO:0051056">
    <property type="term" value="P:regulation of small GTPase mediated signal transduction"/>
    <property type="evidence" value="ECO:0007669"/>
    <property type="project" value="UniProtKB-ARBA"/>
</dbReference>
<dbReference type="SMART" id="SM00324">
    <property type="entry name" value="RhoGAP"/>
    <property type="match status" value="1"/>
</dbReference>
<evidence type="ECO:0000256" key="1">
    <source>
        <dbReference type="ARBA" id="ARBA00022468"/>
    </source>
</evidence>
<comment type="caution">
    <text evidence="13">The sequence shown here is derived from an EMBL/GenBank/DDBJ whole genome shotgun (WGS) entry which is preliminary data.</text>
</comment>
<keyword evidence="1" id="KW-0343">GTPase activation</keyword>
<dbReference type="InterPro" id="IPR031160">
    <property type="entry name" value="F_BAR_dom"/>
</dbReference>
<dbReference type="SMART" id="SM00109">
    <property type="entry name" value="C1"/>
    <property type="match status" value="1"/>
</dbReference>
<feature type="region of interest" description="Disordered" evidence="9">
    <location>
        <begin position="27"/>
        <end position="147"/>
    </location>
</feature>
<dbReference type="Proteomes" id="UP001174136">
    <property type="component" value="Unassembled WGS sequence"/>
</dbReference>
<keyword evidence="5 8" id="KW-0175">Coiled coil</keyword>
<evidence type="ECO:0000256" key="5">
    <source>
        <dbReference type="ARBA" id="ARBA00023054"/>
    </source>
</evidence>
<feature type="region of interest" description="Disordered" evidence="9">
    <location>
        <begin position="1035"/>
        <end position="1068"/>
    </location>
</feature>
<accession>A0AA47PCZ4</accession>
<dbReference type="InterPro" id="IPR008936">
    <property type="entry name" value="Rho_GTPase_activation_prot"/>
</dbReference>
<gene>
    <name evidence="13" type="primary">arhgap29_0</name>
    <name evidence="13" type="ORF">N1851_002535</name>
</gene>
<dbReference type="InterPro" id="IPR046349">
    <property type="entry name" value="C1-like_sf"/>
</dbReference>
<feature type="compositionally biased region" description="Basic and acidic residues" evidence="9">
    <location>
        <begin position="1444"/>
        <end position="1456"/>
    </location>
</feature>
<dbReference type="GO" id="GO:0005829">
    <property type="term" value="C:cytosol"/>
    <property type="evidence" value="ECO:0007669"/>
    <property type="project" value="UniProtKB-ARBA"/>
</dbReference>
<feature type="domain" description="F-BAR" evidence="12">
    <location>
        <begin position="308"/>
        <end position="576"/>
    </location>
</feature>
<dbReference type="GO" id="GO:0007165">
    <property type="term" value="P:signal transduction"/>
    <property type="evidence" value="ECO:0007669"/>
    <property type="project" value="InterPro"/>
</dbReference>
<feature type="region of interest" description="Disordered" evidence="9">
    <location>
        <begin position="463"/>
        <end position="483"/>
    </location>
</feature>
<dbReference type="Gene3D" id="1.10.555.10">
    <property type="entry name" value="Rho GTPase activation protein"/>
    <property type="match status" value="1"/>
</dbReference>
<dbReference type="Pfam" id="PF00620">
    <property type="entry name" value="RhoGAP"/>
    <property type="match status" value="1"/>
</dbReference>
<dbReference type="Pfam" id="PF22699">
    <property type="entry name" value="GMIP-like_FCH"/>
    <property type="match status" value="1"/>
</dbReference>
<proteinExistence type="predicted"/>
<evidence type="ECO:0000256" key="7">
    <source>
        <dbReference type="ARBA" id="ARBA00042921"/>
    </source>
</evidence>
<dbReference type="PROSITE" id="PS51741">
    <property type="entry name" value="F_BAR"/>
    <property type="match status" value="1"/>
</dbReference>
<dbReference type="SUPFAM" id="SSF57889">
    <property type="entry name" value="Cysteine-rich domain"/>
    <property type="match status" value="1"/>
</dbReference>
<keyword evidence="2" id="KW-0479">Metal-binding</keyword>
<keyword evidence="4" id="KW-0862">Zinc</keyword>
<dbReference type="InterPro" id="IPR027267">
    <property type="entry name" value="AH/BAR_dom_sf"/>
</dbReference>
<dbReference type="EMBL" id="JAOPHQ010000301">
    <property type="protein sequence ID" value="KAK0155137.1"/>
    <property type="molecule type" value="Genomic_DNA"/>
</dbReference>
<feature type="domain" description="Phorbol-ester/DAG-type" evidence="10">
    <location>
        <begin position="750"/>
        <end position="795"/>
    </location>
</feature>
<feature type="region of interest" description="Disordered" evidence="9">
    <location>
        <begin position="1298"/>
        <end position="1317"/>
    </location>
</feature>
<evidence type="ECO:0000256" key="6">
    <source>
        <dbReference type="ARBA" id="ARBA00040783"/>
    </source>
</evidence>
<feature type="compositionally biased region" description="Low complexity" evidence="9">
    <location>
        <begin position="30"/>
        <end position="42"/>
    </location>
</feature>
<feature type="region of interest" description="Disordered" evidence="9">
    <location>
        <begin position="606"/>
        <end position="753"/>
    </location>
</feature>
<dbReference type="InterPro" id="IPR002219">
    <property type="entry name" value="PKC_DAG/PE"/>
</dbReference>
<dbReference type="GO" id="GO:0008270">
    <property type="term" value="F:zinc ion binding"/>
    <property type="evidence" value="ECO:0007669"/>
    <property type="project" value="UniProtKB-KW"/>
</dbReference>